<evidence type="ECO:0000256" key="6">
    <source>
        <dbReference type="PROSITE-ProRule" id="PRU00169"/>
    </source>
</evidence>
<evidence type="ECO:0000256" key="4">
    <source>
        <dbReference type="ARBA" id="ARBA00023125"/>
    </source>
</evidence>
<evidence type="ECO:0000313" key="10">
    <source>
        <dbReference type="EMBL" id="QPJ62113.1"/>
    </source>
</evidence>
<feature type="modified residue" description="4-aspartylphosphate" evidence="6">
    <location>
        <position position="51"/>
    </location>
</feature>
<proteinExistence type="predicted"/>
<dbReference type="PROSITE" id="PS51755">
    <property type="entry name" value="OMPR_PHOB"/>
    <property type="match status" value="1"/>
</dbReference>
<evidence type="ECO:0000256" key="1">
    <source>
        <dbReference type="ARBA" id="ARBA00022553"/>
    </source>
</evidence>
<dbReference type="Proteomes" id="UP000594688">
    <property type="component" value="Chromosome"/>
</dbReference>
<dbReference type="SUPFAM" id="SSF52172">
    <property type="entry name" value="CheY-like"/>
    <property type="match status" value="1"/>
</dbReference>
<dbReference type="SMART" id="SM00862">
    <property type="entry name" value="Trans_reg_C"/>
    <property type="match status" value="1"/>
</dbReference>
<dbReference type="InterPro" id="IPR011006">
    <property type="entry name" value="CheY-like_superfamily"/>
</dbReference>
<dbReference type="EMBL" id="CP048685">
    <property type="protein sequence ID" value="QPJ62113.1"/>
    <property type="molecule type" value="Genomic_DNA"/>
</dbReference>
<dbReference type="AlphaFoldDB" id="A0A7T0BWA3"/>
<dbReference type="Gene3D" id="6.10.250.690">
    <property type="match status" value="1"/>
</dbReference>
<name>A0A7T0BWA3_9BACT</name>
<dbReference type="PANTHER" id="PTHR48111:SF11">
    <property type="entry name" value="TWO-COMPONENT RESPONSE REGULATOR"/>
    <property type="match status" value="1"/>
</dbReference>
<feature type="domain" description="Response regulatory" evidence="8">
    <location>
        <begin position="2"/>
        <end position="116"/>
    </location>
</feature>
<dbReference type="Gene3D" id="1.10.10.10">
    <property type="entry name" value="Winged helix-like DNA-binding domain superfamily/Winged helix DNA-binding domain"/>
    <property type="match status" value="1"/>
</dbReference>
<protein>
    <submittedName>
        <fullName evidence="10">Response regulator transcription factor</fullName>
    </submittedName>
</protein>
<dbReference type="InterPro" id="IPR001867">
    <property type="entry name" value="OmpR/PhoB-type_DNA-bd"/>
</dbReference>
<dbReference type="PROSITE" id="PS50110">
    <property type="entry name" value="RESPONSE_REGULATORY"/>
    <property type="match status" value="1"/>
</dbReference>
<evidence type="ECO:0000256" key="3">
    <source>
        <dbReference type="ARBA" id="ARBA00023015"/>
    </source>
</evidence>
<organism evidence="10 11">
    <name type="scientific">Candidatus Nitronauta litoralis</name>
    <dbReference type="NCBI Taxonomy" id="2705533"/>
    <lineage>
        <taxon>Bacteria</taxon>
        <taxon>Pseudomonadati</taxon>
        <taxon>Nitrospinota/Tectimicrobiota group</taxon>
        <taxon>Nitrospinota</taxon>
        <taxon>Nitrospinia</taxon>
        <taxon>Nitrospinales</taxon>
        <taxon>Nitrospinaceae</taxon>
        <taxon>Candidatus Nitronauta</taxon>
    </lineage>
</organism>
<dbReference type="GO" id="GO:0000976">
    <property type="term" value="F:transcription cis-regulatory region binding"/>
    <property type="evidence" value="ECO:0007669"/>
    <property type="project" value="TreeGrafter"/>
</dbReference>
<dbReference type="SMART" id="SM00448">
    <property type="entry name" value="REC"/>
    <property type="match status" value="1"/>
</dbReference>
<dbReference type="Pfam" id="PF00072">
    <property type="entry name" value="Response_reg"/>
    <property type="match status" value="1"/>
</dbReference>
<dbReference type="GO" id="GO:0005829">
    <property type="term" value="C:cytosol"/>
    <property type="evidence" value="ECO:0007669"/>
    <property type="project" value="TreeGrafter"/>
</dbReference>
<dbReference type="KEGG" id="nli:G3M70_09635"/>
<accession>A0A7T0BWA3</accession>
<dbReference type="Gene3D" id="3.40.50.2300">
    <property type="match status" value="1"/>
</dbReference>
<evidence type="ECO:0000256" key="7">
    <source>
        <dbReference type="PROSITE-ProRule" id="PRU01091"/>
    </source>
</evidence>
<dbReference type="PANTHER" id="PTHR48111">
    <property type="entry name" value="REGULATOR OF RPOS"/>
    <property type="match status" value="1"/>
</dbReference>
<dbReference type="GO" id="GO:0032993">
    <property type="term" value="C:protein-DNA complex"/>
    <property type="evidence" value="ECO:0007669"/>
    <property type="project" value="TreeGrafter"/>
</dbReference>
<dbReference type="InterPro" id="IPR016032">
    <property type="entry name" value="Sig_transdc_resp-reg_C-effctor"/>
</dbReference>
<keyword evidence="4 7" id="KW-0238">DNA-binding</keyword>
<evidence type="ECO:0000259" key="8">
    <source>
        <dbReference type="PROSITE" id="PS50110"/>
    </source>
</evidence>
<dbReference type="Pfam" id="PF00486">
    <property type="entry name" value="Trans_reg_C"/>
    <property type="match status" value="1"/>
</dbReference>
<dbReference type="InterPro" id="IPR001789">
    <property type="entry name" value="Sig_transdc_resp-reg_receiver"/>
</dbReference>
<sequence>MKILIAEDELYIREGLRDLLEGEGYATVCAEEGNKALTLFESEEPDLVLLDIMIPGKDGYSLCREIRNRNQDVPVIFISAKSEEIDRVVGLELGADDYIMKPFGTREVVARIRAVTRRYLKSKASSPAEPENKLEFGDLVLFPDELRARRGETSMDLSLRDVRILQLLHTNAGKIVERDSLFNHCWGQDYLPSSRTLDQHISKLRKRIEKNPQQPEIIKTVHGVGYRYEILEG</sequence>
<dbReference type="FunFam" id="3.40.50.2300:FF:000001">
    <property type="entry name" value="DNA-binding response regulator PhoB"/>
    <property type="match status" value="1"/>
</dbReference>
<keyword evidence="2" id="KW-0902">Two-component regulatory system</keyword>
<dbReference type="InterPro" id="IPR036388">
    <property type="entry name" value="WH-like_DNA-bd_sf"/>
</dbReference>
<evidence type="ECO:0000313" key="11">
    <source>
        <dbReference type="Proteomes" id="UP000594688"/>
    </source>
</evidence>
<evidence type="ECO:0000256" key="2">
    <source>
        <dbReference type="ARBA" id="ARBA00023012"/>
    </source>
</evidence>
<feature type="DNA-binding region" description="OmpR/PhoB-type" evidence="7">
    <location>
        <begin position="131"/>
        <end position="230"/>
    </location>
</feature>
<dbReference type="CDD" id="cd17574">
    <property type="entry name" value="REC_OmpR"/>
    <property type="match status" value="1"/>
</dbReference>
<dbReference type="CDD" id="cd00383">
    <property type="entry name" value="trans_reg_C"/>
    <property type="match status" value="1"/>
</dbReference>
<gene>
    <name evidence="10" type="ORF">G3M70_09635</name>
</gene>
<reference evidence="10 11" key="1">
    <citation type="submission" date="2020-02" db="EMBL/GenBank/DDBJ databases">
        <title>Genomic and physiological characterization of two novel Nitrospinaceae genera.</title>
        <authorList>
            <person name="Mueller A.J."/>
            <person name="Jung M.-Y."/>
            <person name="Strachan C.R."/>
            <person name="Herbold C.W."/>
            <person name="Kirkegaard R.H."/>
            <person name="Daims H."/>
        </authorList>
    </citation>
    <scope>NUCLEOTIDE SEQUENCE [LARGE SCALE GENOMIC DNA]</scope>
    <source>
        <strain evidence="10">EB</strain>
    </source>
</reference>
<evidence type="ECO:0000256" key="5">
    <source>
        <dbReference type="ARBA" id="ARBA00023163"/>
    </source>
</evidence>
<keyword evidence="1 6" id="KW-0597">Phosphoprotein</keyword>
<dbReference type="GO" id="GO:0000156">
    <property type="term" value="F:phosphorelay response regulator activity"/>
    <property type="evidence" value="ECO:0007669"/>
    <property type="project" value="TreeGrafter"/>
</dbReference>
<keyword evidence="3" id="KW-0805">Transcription regulation</keyword>
<dbReference type="GO" id="GO:0006355">
    <property type="term" value="P:regulation of DNA-templated transcription"/>
    <property type="evidence" value="ECO:0007669"/>
    <property type="project" value="InterPro"/>
</dbReference>
<dbReference type="SUPFAM" id="SSF46894">
    <property type="entry name" value="C-terminal effector domain of the bipartite response regulators"/>
    <property type="match status" value="1"/>
</dbReference>
<feature type="domain" description="OmpR/PhoB-type" evidence="9">
    <location>
        <begin position="131"/>
        <end position="230"/>
    </location>
</feature>
<keyword evidence="5" id="KW-0804">Transcription</keyword>
<dbReference type="InterPro" id="IPR039420">
    <property type="entry name" value="WalR-like"/>
</dbReference>
<evidence type="ECO:0000259" key="9">
    <source>
        <dbReference type="PROSITE" id="PS51755"/>
    </source>
</evidence>